<dbReference type="InterPro" id="IPR036388">
    <property type="entry name" value="WH-like_DNA-bd_sf"/>
</dbReference>
<sequence length="67" mass="7349">MAKQTALERLEQLGKQRREHQAALDALALPLKVAILDALTAGASATEVAEITGLHRSRVYQIRDGKR</sequence>
<dbReference type="KEGG" id="ltr:EVS81_05965"/>
<protein>
    <recommendedName>
        <fullName evidence="3">Helix-turn-helix domain-containing protein</fullName>
    </recommendedName>
</protein>
<reference evidence="1 2" key="1">
    <citation type="submission" date="2019-02" db="EMBL/GenBank/DDBJ databases">
        <authorList>
            <person name="Sun L."/>
            <person name="Pan D."/>
            <person name="Wu X."/>
        </authorList>
    </citation>
    <scope>NUCLEOTIDE SEQUENCE [LARGE SCALE GENOMIC DNA]</scope>
    <source>
        <strain evidence="1 2">JW-1</strain>
    </source>
</reference>
<dbReference type="Gene3D" id="1.10.10.10">
    <property type="entry name" value="Winged helix-like DNA-binding domain superfamily/Winged helix DNA-binding domain"/>
    <property type="match status" value="1"/>
</dbReference>
<evidence type="ECO:0008006" key="3">
    <source>
        <dbReference type="Google" id="ProtNLM"/>
    </source>
</evidence>
<dbReference type="EMBL" id="CP035806">
    <property type="protein sequence ID" value="QBE48441.1"/>
    <property type="molecule type" value="Genomic_DNA"/>
</dbReference>
<proteinExistence type="predicted"/>
<name>A0A4P6KER0_9MICO</name>
<dbReference type="Proteomes" id="UP000289260">
    <property type="component" value="Chromosome"/>
</dbReference>
<keyword evidence="2" id="KW-1185">Reference proteome</keyword>
<dbReference type="RefSeq" id="WP_130109579.1">
    <property type="nucleotide sequence ID" value="NZ_CP035806.1"/>
</dbReference>
<dbReference type="OrthoDB" id="5198738at2"/>
<organism evidence="1 2">
    <name type="scientific">Leucobacter triazinivorans</name>
    <dbReference type="NCBI Taxonomy" id="1784719"/>
    <lineage>
        <taxon>Bacteria</taxon>
        <taxon>Bacillati</taxon>
        <taxon>Actinomycetota</taxon>
        <taxon>Actinomycetes</taxon>
        <taxon>Micrococcales</taxon>
        <taxon>Microbacteriaceae</taxon>
        <taxon>Leucobacter</taxon>
    </lineage>
</organism>
<evidence type="ECO:0000313" key="1">
    <source>
        <dbReference type="EMBL" id="QBE48441.1"/>
    </source>
</evidence>
<accession>A0A4P6KER0</accession>
<dbReference type="AlphaFoldDB" id="A0A4P6KER0"/>
<evidence type="ECO:0000313" key="2">
    <source>
        <dbReference type="Proteomes" id="UP000289260"/>
    </source>
</evidence>
<gene>
    <name evidence="1" type="ORF">EVS81_05965</name>
</gene>